<accession>A0A8X7BVZ8</accession>
<keyword evidence="2" id="KW-1185">Reference proteome</keyword>
<dbReference type="OrthoDB" id="10636029at2759"/>
<gene>
    <name evidence="1" type="primary">NCL1_43998</name>
    <name evidence="1" type="ORF">TNIN_270151</name>
</gene>
<sequence>GESVPAIRLQRGESVPAIRLQQGESVPITHLQQEESVPAIRLQREQAASSCKQRQAAPAARPLFKRGRPSKCGIILSIQQLHTPPVFDIKAIEDLKKNLDKTEFWFLIAKKNICLNLDFMAQKLAFIDMECDRLDKIVRKEAEERKDFCSTRETTEHSKNVNERAMELVSNIKKEIQLEELNTTCSLYKKMIEFVRVKQQEIRNAISKLQMEYNLHTDELQKRKEKVVEIEKDMQKFFSYDRRQCDDPCDAYCKSKQKK</sequence>
<proteinExistence type="predicted"/>
<reference evidence="1" key="1">
    <citation type="submission" date="2020-08" db="EMBL/GenBank/DDBJ databases">
        <title>Multicomponent nature underlies the extraordinary mechanical properties of spider dragline silk.</title>
        <authorList>
            <person name="Kono N."/>
            <person name="Nakamura H."/>
            <person name="Mori M."/>
            <person name="Yoshida Y."/>
            <person name="Ohtoshi R."/>
            <person name="Malay A.D."/>
            <person name="Moran D.A.P."/>
            <person name="Tomita M."/>
            <person name="Numata K."/>
            <person name="Arakawa K."/>
        </authorList>
    </citation>
    <scope>NUCLEOTIDE SEQUENCE</scope>
</reference>
<name>A0A8X7BVZ8_9ARAC</name>
<dbReference type="AlphaFoldDB" id="A0A8X7BVZ8"/>
<dbReference type="Proteomes" id="UP000886998">
    <property type="component" value="Unassembled WGS sequence"/>
</dbReference>
<protein>
    <submittedName>
        <fullName evidence="1">Uncharacterized protein</fullName>
    </submittedName>
</protein>
<dbReference type="EMBL" id="BMAV01005741">
    <property type="protein sequence ID" value="GFY47056.1"/>
    <property type="molecule type" value="Genomic_DNA"/>
</dbReference>
<evidence type="ECO:0000313" key="1">
    <source>
        <dbReference type="EMBL" id="GFY47056.1"/>
    </source>
</evidence>
<evidence type="ECO:0000313" key="2">
    <source>
        <dbReference type="Proteomes" id="UP000886998"/>
    </source>
</evidence>
<feature type="non-terminal residue" evidence="1">
    <location>
        <position position="1"/>
    </location>
</feature>
<organism evidence="1 2">
    <name type="scientific">Trichonephila inaurata madagascariensis</name>
    <dbReference type="NCBI Taxonomy" id="2747483"/>
    <lineage>
        <taxon>Eukaryota</taxon>
        <taxon>Metazoa</taxon>
        <taxon>Ecdysozoa</taxon>
        <taxon>Arthropoda</taxon>
        <taxon>Chelicerata</taxon>
        <taxon>Arachnida</taxon>
        <taxon>Araneae</taxon>
        <taxon>Araneomorphae</taxon>
        <taxon>Entelegynae</taxon>
        <taxon>Araneoidea</taxon>
        <taxon>Nephilidae</taxon>
        <taxon>Trichonephila</taxon>
        <taxon>Trichonephila inaurata</taxon>
    </lineage>
</organism>
<comment type="caution">
    <text evidence="1">The sequence shown here is derived from an EMBL/GenBank/DDBJ whole genome shotgun (WGS) entry which is preliminary data.</text>
</comment>